<dbReference type="HOGENOM" id="CLU_2698434_0_0_4"/>
<feature type="region of interest" description="Disordered" evidence="1">
    <location>
        <begin position="43"/>
        <end position="73"/>
    </location>
</feature>
<keyword evidence="2" id="KW-0614">Plasmid</keyword>
<name>F8GYS6_CUPNN</name>
<evidence type="ECO:0000313" key="3">
    <source>
        <dbReference type="Proteomes" id="UP000006798"/>
    </source>
</evidence>
<sequence length="73" mass="7786">MDCAAVGVGTAQFFRRQGKRNKLPRVADDFIDAGYAPAAVTTPVNGDAATNTRPGTMPNHLAQPAQPLFSREE</sequence>
<gene>
    <name evidence="2" type="ordered locus">CNE_BB2p02060</name>
</gene>
<dbReference type="KEGG" id="cnc:CNE_BB2p02060"/>
<organism evidence="2 3">
    <name type="scientific">Cupriavidus necator (strain ATCC 43291 / DSM 13513 / CCUG 52238 / LMG 8453 / N-1)</name>
    <name type="common">Ralstonia eutropha</name>
    <dbReference type="NCBI Taxonomy" id="1042878"/>
    <lineage>
        <taxon>Bacteria</taxon>
        <taxon>Pseudomonadati</taxon>
        <taxon>Pseudomonadota</taxon>
        <taxon>Betaproteobacteria</taxon>
        <taxon>Burkholderiales</taxon>
        <taxon>Burkholderiaceae</taxon>
        <taxon>Cupriavidus</taxon>
    </lineage>
</organism>
<protein>
    <submittedName>
        <fullName evidence="2">Uncharacterized protein</fullName>
    </submittedName>
</protein>
<geneLocation type="plasmid" evidence="2 3">
    <name>pBB2</name>
</geneLocation>
<proteinExistence type="predicted"/>
<evidence type="ECO:0000256" key="1">
    <source>
        <dbReference type="SAM" id="MobiDB-lite"/>
    </source>
</evidence>
<reference evidence="2 3" key="1">
    <citation type="journal article" date="2011" name="J. Bacteriol.">
        <title>Complete genome sequence of the type strain Cupriavidus necator N-1.</title>
        <authorList>
            <person name="Poehlein A."/>
            <person name="Kusian B."/>
            <person name="Friedrich B."/>
            <person name="Daniel R."/>
            <person name="Bowien B."/>
        </authorList>
    </citation>
    <scope>NUCLEOTIDE SEQUENCE [LARGE SCALE GENOMIC DNA]</scope>
    <source>
        <strain evidence="3">ATCC 43291 / DSM 13513 / CCUG 52238 / LMG 8453 / N-1</strain>
        <plasmid evidence="2 3">pBB2</plasmid>
    </source>
</reference>
<dbReference type="AlphaFoldDB" id="F8GYS6"/>
<dbReference type="Proteomes" id="UP000006798">
    <property type="component" value="Plasmid pBB2"/>
</dbReference>
<feature type="compositionally biased region" description="Polar residues" evidence="1">
    <location>
        <begin position="43"/>
        <end position="54"/>
    </location>
</feature>
<evidence type="ECO:0000313" key="2">
    <source>
        <dbReference type="EMBL" id="AEI83017.1"/>
    </source>
</evidence>
<accession>F8GYS6</accession>
<dbReference type="EMBL" id="CP002880">
    <property type="protein sequence ID" value="AEI83017.1"/>
    <property type="molecule type" value="Genomic_DNA"/>
</dbReference>